<dbReference type="AlphaFoldDB" id="A0A8J7WA89"/>
<dbReference type="EC" id="4.2.99.18" evidence="13"/>
<feature type="binding site" evidence="13">
    <location>
        <position position="196"/>
    </location>
    <ligand>
        <name>[4Fe-4S] cluster</name>
        <dbReference type="ChEBI" id="CHEBI:49883"/>
    </ligand>
</feature>
<keyword evidence="7 13" id="KW-0411">Iron-sulfur</keyword>
<dbReference type="InterPro" id="IPR005759">
    <property type="entry name" value="Nth"/>
</dbReference>
<dbReference type="PIRSF" id="PIRSF001435">
    <property type="entry name" value="Nth"/>
    <property type="match status" value="1"/>
</dbReference>
<dbReference type="GO" id="GO:0051539">
    <property type="term" value="F:4 iron, 4 sulfur cluster binding"/>
    <property type="evidence" value="ECO:0007669"/>
    <property type="project" value="UniProtKB-UniRule"/>
</dbReference>
<proteinExistence type="inferred from homology"/>
<dbReference type="EMBL" id="JWHL01000010">
    <property type="protein sequence ID" value="MBR1369242.1"/>
    <property type="molecule type" value="Genomic_DNA"/>
</dbReference>
<sequence length="219" mass="24039">MDTTTALLIFHRLVAIYPHTETHFLGFTNPFECLILTILSAQTTDATVNRIAPALFERYPTAEDLAAADPAELEEIIRPTGFYHAKGKNIIGAAAALIARYNGGVPDRMDDLITLPGVGRKTANIVLHHAFGINAGVAVDTHVRRLSQRIGLSETADPEKIERDLMALYPQELWGEITYVLIRHGREVCSARKPACPSCLISNICRYPGKTCEATAKKT</sequence>
<comment type="function">
    <text evidence="13">DNA repair enzyme that has both DNA N-glycosylase activity and AP-lyase activity. The DNA N-glycosylase activity releases various damaged pyrimidines from DNA by cleaving the N-glycosidic bond, leaving an AP (apurinic/apyrimidinic) site. The AP-lyase activity cleaves the phosphodiester bond 3' to the AP site by a beta-elimination, leaving a 3'-terminal unsaturated sugar and a product with a terminal 5'-phosphate.</text>
</comment>
<dbReference type="GO" id="GO:0140078">
    <property type="term" value="F:class I DNA-(apurinic or apyrimidinic site) endonuclease activity"/>
    <property type="evidence" value="ECO:0007669"/>
    <property type="project" value="UniProtKB-EC"/>
</dbReference>
<protein>
    <recommendedName>
        <fullName evidence="13">Endonuclease III</fullName>
        <ecNumber evidence="13">4.2.99.18</ecNumber>
    </recommendedName>
    <alternativeName>
        <fullName evidence="13">DNA-(apurinic or apyrimidinic site) lyase</fullName>
    </alternativeName>
</protein>
<dbReference type="InterPro" id="IPR000445">
    <property type="entry name" value="HhH_motif"/>
</dbReference>
<keyword evidence="16" id="KW-1185">Reference proteome</keyword>
<dbReference type="FunFam" id="1.10.1670.10:FF:000001">
    <property type="entry name" value="Endonuclease III"/>
    <property type="match status" value="1"/>
</dbReference>
<dbReference type="GO" id="GO:0006285">
    <property type="term" value="P:base-excision repair, AP site formation"/>
    <property type="evidence" value="ECO:0007669"/>
    <property type="project" value="TreeGrafter"/>
</dbReference>
<dbReference type="Gene3D" id="1.10.340.30">
    <property type="entry name" value="Hypothetical protein, domain 2"/>
    <property type="match status" value="1"/>
</dbReference>
<keyword evidence="15" id="KW-0255">Endonuclease</keyword>
<evidence type="ECO:0000313" key="16">
    <source>
        <dbReference type="Proteomes" id="UP000730161"/>
    </source>
</evidence>
<keyword evidence="2 13" id="KW-0004">4Fe-4S</keyword>
<keyword evidence="10 13" id="KW-0456">Lyase</keyword>
<evidence type="ECO:0000256" key="4">
    <source>
        <dbReference type="ARBA" id="ARBA00022763"/>
    </source>
</evidence>
<evidence type="ECO:0000256" key="3">
    <source>
        <dbReference type="ARBA" id="ARBA00022723"/>
    </source>
</evidence>
<keyword evidence="8 13" id="KW-0238">DNA-binding</keyword>
<evidence type="ECO:0000256" key="5">
    <source>
        <dbReference type="ARBA" id="ARBA00022801"/>
    </source>
</evidence>
<evidence type="ECO:0000256" key="10">
    <source>
        <dbReference type="ARBA" id="ARBA00023239"/>
    </source>
</evidence>
<dbReference type="PROSITE" id="PS00764">
    <property type="entry name" value="ENDONUCLEASE_III_1"/>
    <property type="match status" value="1"/>
</dbReference>
<keyword evidence="15" id="KW-0540">Nuclease</keyword>
<dbReference type="Proteomes" id="UP000730161">
    <property type="component" value="Unassembled WGS sequence"/>
</dbReference>
<evidence type="ECO:0000256" key="11">
    <source>
        <dbReference type="ARBA" id="ARBA00023295"/>
    </source>
</evidence>
<evidence type="ECO:0000313" key="15">
    <source>
        <dbReference type="EMBL" id="MBR1369242.1"/>
    </source>
</evidence>
<comment type="caution">
    <text evidence="15">The sequence shown here is derived from an EMBL/GenBank/DDBJ whole genome shotgun (WGS) entry which is preliminary data.</text>
</comment>
<dbReference type="FunFam" id="1.10.340.30:FF:000001">
    <property type="entry name" value="Endonuclease III"/>
    <property type="match status" value="1"/>
</dbReference>
<keyword evidence="5 13" id="KW-0378">Hydrolase</keyword>
<dbReference type="RefSeq" id="WP_211530938.1">
    <property type="nucleotide sequence ID" value="NZ_JWHL01000010.1"/>
</dbReference>
<evidence type="ECO:0000259" key="14">
    <source>
        <dbReference type="SMART" id="SM00478"/>
    </source>
</evidence>
<dbReference type="NCBIfam" id="TIGR01083">
    <property type="entry name" value="nth"/>
    <property type="match status" value="1"/>
</dbReference>
<feature type="binding site" evidence="13">
    <location>
        <position position="205"/>
    </location>
    <ligand>
        <name>[4Fe-4S] cluster</name>
        <dbReference type="ChEBI" id="CHEBI:49883"/>
    </ligand>
</feature>
<dbReference type="PROSITE" id="PS01155">
    <property type="entry name" value="ENDONUCLEASE_III_2"/>
    <property type="match status" value="1"/>
</dbReference>
<dbReference type="GO" id="GO:0046872">
    <property type="term" value="F:metal ion binding"/>
    <property type="evidence" value="ECO:0007669"/>
    <property type="project" value="UniProtKB-KW"/>
</dbReference>
<evidence type="ECO:0000256" key="12">
    <source>
        <dbReference type="ARBA" id="ARBA00052915"/>
    </source>
</evidence>
<feature type="binding site" evidence="13">
    <location>
        <position position="199"/>
    </location>
    <ligand>
        <name>[4Fe-4S] cluster</name>
        <dbReference type="ChEBI" id="CHEBI:49883"/>
    </ligand>
</feature>
<dbReference type="GO" id="GO:0003677">
    <property type="term" value="F:DNA binding"/>
    <property type="evidence" value="ECO:0007669"/>
    <property type="project" value="UniProtKB-UniRule"/>
</dbReference>
<dbReference type="SMART" id="SM00478">
    <property type="entry name" value="ENDO3c"/>
    <property type="match status" value="1"/>
</dbReference>
<dbReference type="SUPFAM" id="SSF48150">
    <property type="entry name" value="DNA-glycosylase"/>
    <property type="match status" value="1"/>
</dbReference>
<evidence type="ECO:0000256" key="9">
    <source>
        <dbReference type="ARBA" id="ARBA00023204"/>
    </source>
</evidence>
<evidence type="ECO:0000256" key="13">
    <source>
        <dbReference type="HAMAP-Rule" id="MF_00942"/>
    </source>
</evidence>
<dbReference type="InterPro" id="IPR003265">
    <property type="entry name" value="HhH-GPD_domain"/>
</dbReference>
<keyword evidence="6 13" id="KW-0408">Iron</keyword>
<dbReference type="GO" id="GO:0141016">
    <property type="term" value="F:G/T mismatch-specific thymine-DNA glycosylase activity"/>
    <property type="evidence" value="ECO:0007669"/>
    <property type="project" value="UniProtKB-EC"/>
</dbReference>
<evidence type="ECO:0000256" key="6">
    <source>
        <dbReference type="ARBA" id="ARBA00023004"/>
    </source>
</evidence>
<evidence type="ECO:0000256" key="7">
    <source>
        <dbReference type="ARBA" id="ARBA00023014"/>
    </source>
</evidence>
<dbReference type="Pfam" id="PF00730">
    <property type="entry name" value="HhH-GPD"/>
    <property type="match status" value="1"/>
</dbReference>
<keyword evidence="9 13" id="KW-0234">DNA repair</keyword>
<comment type="catalytic activity">
    <reaction evidence="12">
        <text>Hydrolyzes mismatched double-stranded DNA and polynucleotides, releasing free thymine.</text>
        <dbReference type="EC" id="3.2.2.29"/>
    </reaction>
</comment>
<dbReference type="InterPro" id="IPR023170">
    <property type="entry name" value="HhH_base_excis_C"/>
</dbReference>
<dbReference type="HAMAP" id="MF_00942">
    <property type="entry name" value="Nth"/>
    <property type="match status" value="1"/>
</dbReference>
<accession>A0A8J7WA89</accession>
<evidence type="ECO:0000256" key="8">
    <source>
        <dbReference type="ARBA" id="ARBA00023125"/>
    </source>
</evidence>
<feature type="binding site" evidence="13">
    <location>
        <position position="189"/>
    </location>
    <ligand>
        <name>[4Fe-4S] cluster</name>
        <dbReference type="ChEBI" id="CHEBI:49883"/>
    </ligand>
</feature>
<dbReference type="PANTHER" id="PTHR10359:SF18">
    <property type="entry name" value="ENDONUCLEASE III"/>
    <property type="match status" value="1"/>
</dbReference>
<dbReference type="Pfam" id="PF00633">
    <property type="entry name" value="HHH"/>
    <property type="match status" value="1"/>
</dbReference>
<name>A0A8J7WA89_9EURY</name>
<keyword evidence="4 13" id="KW-0227">DNA damage</keyword>
<dbReference type="PANTHER" id="PTHR10359">
    <property type="entry name" value="A/G-SPECIFIC ADENINE GLYCOSYLASE/ENDONUCLEASE III"/>
    <property type="match status" value="1"/>
</dbReference>
<dbReference type="Gene3D" id="1.10.1670.10">
    <property type="entry name" value="Helix-hairpin-Helix base-excision DNA repair enzymes (C-terminal)"/>
    <property type="match status" value="1"/>
</dbReference>
<organism evidence="15 16">
    <name type="scientific">Methanocalculus chunghsingensis</name>
    <dbReference type="NCBI Taxonomy" id="156457"/>
    <lineage>
        <taxon>Archaea</taxon>
        <taxon>Methanobacteriati</taxon>
        <taxon>Methanobacteriota</taxon>
        <taxon>Stenosarchaea group</taxon>
        <taxon>Methanomicrobia</taxon>
        <taxon>Methanomicrobiales</taxon>
        <taxon>Methanocalculaceae</taxon>
        <taxon>Methanocalculus</taxon>
    </lineage>
</organism>
<comment type="catalytic activity">
    <reaction evidence="13">
        <text>2'-deoxyribonucleotide-(2'-deoxyribose 5'-phosphate)-2'-deoxyribonucleotide-DNA = a 3'-end 2'-deoxyribonucleotide-(2,3-dehydro-2,3-deoxyribose 5'-phosphate)-DNA + a 5'-end 5'-phospho-2'-deoxyribonucleoside-DNA + H(+)</text>
        <dbReference type="Rhea" id="RHEA:66592"/>
        <dbReference type="Rhea" id="RHEA-COMP:13180"/>
        <dbReference type="Rhea" id="RHEA-COMP:16897"/>
        <dbReference type="Rhea" id="RHEA-COMP:17067"/>
        <dbReference type="ChEBI" id="CHEBI:15378"/>
        <dbReference type="ChEBI" id="CHEBI:136412"/>
        <dbReference type="ChEBI" id="CHEBI:157695"/>
        <dbReference type="ChEBI" id="CHEBI:167181"/>
        <dbReference type="EC" id="4.2.99.18"/>
    </reaction>
</comment>
<keyword evidence="3 13" id="KW-0479">Metal-binding</keyword>
<comment type="similarity">
    <text evidence="1 13">Belongs to the Nth/MutY family.</text>
</comment>
<dbReference type="InterPro" id="IPR004036">
    <property type="entry name" value="Endonuclease-III-like_CS2"/>
</dbReference>
<dbReference type="CDD" id="cd00056">
    <property type="entry name" value="ENDO3c"/>
    <property type="match status" value="1"/>
</dbReference>
<reference evidence="15" key="1">
    <citation type="submission" date="2014-12" db="EMBL/GenBank/DDBJ databases">
        <authorList>
            <person name="Huang H.-H."/>
            <person name="Chen S.-C."/>
            <person name="Lai M.-C."/>
        </authorList>
    </citation>
    <scope>NUCLEOTIDE SEQUENCE</scope>
    <source>
        <strain evidence="15">K1F9705b</strain>
    </source>
</reference>
<gene>
    <name evidence="13" type="primary">nth</name>
    <name evidence="15" type="ORF">RJ53_06930</name>
</gene>
<dbReference type="InterPro" id="IPR011257">
    <property type="entry name" value="DNA_glycosylase"/>
</dbReference>
<dbReference type="InterPro" id="IPR004035">
    <property type="entry name" value="Endouclease-III_FeS-bd_BS"/>
</dbReference>
<keyword evidence="11 13" id="KW-0326">Glycosidase</keyword>
<feature type="domain" description="HhH-GPD" evidence="14">
    <location>
        <begin position="39"/>
        <end position="187"/>
    </location>
</feature>
<dbReference type="OrthoDB" id="84708at2157"/>
<comment type="cofactor">
    <cofactor evidence="13">
        <name>[4Fe-4S] cluster</name>
        <dbReference type="ChEBI" id="CHEBI:49883"/>
    </cofactor>
    <text evidence="13">Binds 1 [4Fe-4S] cluster.</text>
</comment>
<evidence type="ECO:0000256" key="2">
    <source>
        <dbReference type="ARBA" id="ARBA00022485"/>
    </source>
</evidence>
<evidence type="ECO:0000256" key="1">
    <source>
        <dbReference type="ARBA" id="ARBA00008343"/>
    </source>
</evidence>